<gene>
    <name evidence="1" type="ORF">EHS13_12375</name>
</gene>
<proteinExistence type="predicted"/>
<dbReference type="EMBL" id="CP034235">
    <property type="protein sequence ID" value="QGQ95621.1"/>
    <property type="molecule type" value="Genomic_DNA"/>
</dbReference>
<dbReference type="GO" id="GO:0005975">
    <property type="term" value="P:carbohydrate metabolic process"/>
    <property type="evidence" value="ECO:0007669"/>
    <property type="project" value="InterPro"/>
</dbReference>
<evidence type="ECO:0000313" key="1">
    <source>
        <dbReference type="EMBL" id="QGQ95621.1"/>
    </source>
</evidence>
<dbReference type="PANTHER" id="PTHR47791:SF3">
    <property type="entry name" value="MEIOTICALLY UP-REGULATED GENE 191 PROTEIN"/>
    <property type="match status" value="1"/>
</dbReference>
<dbReference type="InterPro" id="IPR014512">
    <property type="entry name" value="O_gly_hydro"/>
</dbReference>
<dbReference type="Gene3D" id="1.50.10.20">
    <property type="match status" value="1"/>
</dbReference>
<dbReference type="Pfam" id="PF03663">
    <property type="entry name" value="Glyco_hydro_76"/>
    <property type="match status" value="1"/>
</dbReference>
<dbReference type="InterPro" id="IPR005198">
    <property type="entry name" value="Glyco_hydro_76"/>
</dbReference>
<reference evidence="2" key="1">
    <citation type="submission" date="2018-11" db="EMBL/GenBank/DDBJ databases">
        <title>Complete genome sequence of Paenibacillus sp. ML311-T8.</title>
        <authorList>
            <person name="Nam Y.-D."/>
            <person name="Kang J."/>
            <person name="Chung W.-H."/>
            <person name="Park Y.S."/>
        </authorList>
    </citation>
    <scope>NUCLEOTIDE SEQUENCE [LARGE SCALE GENOMIC DNA]</scope>
    <source>
        <strain evidence="2">ML311-T8</strain>
    </source>
</reference>
<dbReference type="PIRSF" id="PIRSF021505">
    <property type="entry name" value="O_gly_hdrol"/>
    <property type="match status" value="1"/>
</dbReference>
<dbReference type="SUPFAM" id="SSF48208">
    <property type="entry name" value="Six-hairpin glycosidases"/>
    <property type="match status" value="1"/>
</dbReference>
<dbReference type="KEGG" id="ppsc:EHS13_12375"/>
<organism evidence="1 2">
    <name type="scientific">Paenibacillus psychroresistens</name>
    <dbReference type="NCBI Taxonomy" id="1778678"/>
    <lineage>
        <taxon>Bacteria</taxon>
        <taxon>Bacillati</taxon>
        <taxon>Bacillota</taxon>
        <taxon>Bacilli</taxon>
        <taxon>Bacillales</taxon>
        <taxon>Paenibacillaceae</taxon>
        <taxon>Paenibacillus</taxon>
    </lineage>
</organism>
<accession>A0A6B8RGN3</accession>
<sequence length="362" mass="40931">MLNQENETIKPQTNIPQDLWEQRANLAQEGLITQFWNQKRNMFDNLSPCYDLCNERFHYWWQAHAVETLVDALVRTGDVQYSQYLADFYQGIVEHNGGVLPNELYDDMEWMAIGWLRAYQATKLDTYKQAALTLWEDIKGGWNDNQGGGIAWQKSQLDYKNTPANAPAVILAARLFAEFGNADDLTWAKKIYDWQREHLVDPDSGFVWDGMNRLGDGQIDYTWEFTYCQGVYIGAGVELYRITGDKAYLNDASRTLHAAKLRLANPVTGILPVEGAGDGGLFKGIMIRYVGELVLEDPTQSEALDLLKTNAASLWDSGRDAKRQIFSDTWTSVPDPAVELSVNLSGVILVEQMARLEKSGLL</sequence>
<keyword evidence="2" id="KW-1185">Reference proteome</keyword>
<dbReference type="InterPro" id="IPR053169">
    <property type="entry name" value="MUG_Protein"/>
</dbReference>
<dbReference type="Proteomes" id="UP000426246">
    <property type="component" value="Chromosome"/>
</dbReference>
<protein>
    <submittedName>
        <fullName evidence="1">Glycosyl hydrolase</fullName>
    </submittedName>
</protein>
<dbReference type="AlphaFoldDB" id="A0A6B8RGN3"/>
<dbReference type="RefSeq" id="WP_155700658.1">
    <property type="nucleotide sequence ID" value="NZ_CP034235.1"/>
</dbReference>
<dbReference type="PANTHER" id="PTHR47791">
    <property type="entry name" value="MEIOTICALLY UP-REGULATED GENE 191 PROTEIN"/>
    <property type="match status" value="1"/>
</dbReference>
<dbReference type="GO" id="GO:0016787">
    <property type="term" value="F:hydrolase activity"/>
    <property type="evidence" value="ECO:0007669"/>
    <property type="project" value="UniProtKB-KW"/>
</dbReference>
<dbReference type="InterPro" id="IPR008928">
    <property type="entry name" value="6-hairpin_glycosidase_sf"/>
</dbReference>
<evidence type="ECO:0000313" key="2">
    <source>
        <dbReference type="Proteomes" id="UP000426246"/>
    </source>
</evidence>
<dbReference type="OrthoDB" id="2505409at2"/>
<name>A0A6B8RGN3_9BACL</name>
<keyword evidence="1" id="KW-0378">Hydrolase</keyword>